<dbReference type="STRING" id="519442.Huta_1138"/>
<dbReference type="RefSeq" id="WP_015788890.1">
    <property type="nucleotide sequence ID" value="NC_013158.1"/>
</dbReference>
<protein>
    <submittedName>
        <fullName evidence="1">Putative transcriptional regulator</fullName>
    </submittedName>
</protein>
<dbReference type="OrthoDB" id="240032at2157"/>
<dbReference type="EMBL" id="CP001687">
    <property type="protein sequence ID" value="ACV11314.1"/>
    <property type="molecule type" value="Genomic_DNA"/>
</dbReference>
<dbReference type="InterPro" id="IPR055766">
    <property type="entry name" value="DUF7342"/>
</dbReference>
<accession>C7NMA6</accession>
<evidence type="ECO:0000313" key="2">
    <source>
        <dbReference type="Proteomes" id="UP000002071"/>
    </source>
</evidence>
<reference evidence="1 2" key="1">
    <citation type="journal article" date="2009" name="Stand. Genomic Sci.">
        <title>Complete genome sequence of Halorhabdus utahensis type strain (AX-2).</title>
        <authorList>
            <person name="Anderson I."/>
            <person name="Tindall B.J."/>
            <person name="Pomrenke H."/>
            <person name="Goker M."/>
            <person name="Lapidus A."/>
            <person name="Nolan M."/>
            <person name="Copeland A."/>
            <person name="Glavina Del Rio T."/>
            <person name="Chen F."/>
            <person name="Tice H."/>
            <person name="Cheng J.F."/>
            <person name="Lucas S."/>
            <person name="Chertkov O."/>
            <person name="Bruce D."/>
            <person name="Brettin T."/>
            <person name="Detter J.C."/>
            <person name="Han C."/>
            <person name="Goodwin L."/>
            <person name="Land M."/>
            <person name="Hauser L."/>
            <person name="Chang Y.J."/>
            <person name="Jeffries C.D."/>
            <person name="Pitluck S."/>
            <person name="Pati A."/>
            <person name="Mavromatis K."/>
            <person name="Ivanova N."/>
            <person name="Ovchinnikova G."/>
            <person name="Chen A."/>
            <person name="Palaniappan K."/>
            <person name="Chain P."/>
            <person name="Rohde M."/>
            <person name="Bristow J."/>
            <person name="Eisen J.A."/>
            <person name="Markowitz V."/>
            <person name="Hugenholtz P."/>
            <person name="Kyrpides N.C."/>
            <person name="Klenk H.P."/>
        </authorList>
    </citation>
    <scope>NUCLEOTIDE SEQUENCE [LARGE SCALE GENOMIC DNA]</scope>
    <source>
        <strain evidence="2">DSM 12940 / JCM 11049 / AX-2</strain>
    </source>
</reference>
<dbReference type="SUPFAM" id="SSF46785">
    <property type="entry name" value="Winged helix' DNA-binding domain"/>
    <property type="match status" value="1"/>
</dbReference>
<dbReference type="Pfam" id="PF24033">
    <property type="entry name" value="DUF7342"/>
    <property type="match status" value="1"/>
</dbReference>
<dbReference type="KEGG" id="hut:Huta_1138"/>
<dbReference type="Proteomes" id="UP000002071">
    <property type="component" value="Chromosome"/>
</dbReference>
<name>C7NMA6_HALUD</name>
<dbReference type="AlphaFoldDB" id="C7NMA6"/>
<keyword evidence="2" id="KW-1185">Reference proteome</keyword>
<proteinExistence type="predicted"/>
<dbReference type="InterPro" id="IPR036390">
    <property type="entry name" value="WH_DNA-bd_sf"/>
</dbReference>
<organism evidence="1 2">
    <name type="scientific">Halorhabdus utahensis (strain DSM 12940 / JCM 11049 / AX-2)</name>
    <dbReference type="NCBI Taxonomy" id="519442"/>
    <lineage>
        <taxon>Archaea</taxon>
        <taxon>Methanobacteriati</taxon>
        <taxon>Methanobacteriota</taxon>
        <taxon>Stenosarchaea group</taxon>
        <taxon>Halobacteria</taxon>
        <taxon>Halobacteriales</taxon>
        <taxon>Haloarculaceae</taxon>
        <taxon>Halorhabdus</taxon>
    </lineage>
</organism>
<gene>
    <name evidence="1" type="ordered locus">Huta_1138</name>
</gene>
<evidence type="ECO:0000313" key="1">
    <source>
        <dbReference type="EMBL" id="ACV11314.1"/>
    </source>
</evidence>
<sequence length="172" mass="19832">MAPTFDVAAAFEGELADAPTDERVYRVALQLHEPARIADIADRADCTPDTARRHCRRLADIGVLEAVSEQPETYRRNESYFEWRKRDRLAELSTAELRERLADLTDRDATFRETYGVSDPDAVDALEHAEYDAVEEVWLDVSEWRTVRRRIERLEAVRQRRANDSSSHSEPA</sequence>
<dbReference type="eggNOG" id="arCOG02776">
    <property type="taxonomic scope" value="Archaea"/>
</dbReference>
<dbReference type="HOGENOM" id="CLU_102823_1_0_2"/>
<dbReference type="GeneID" id="8383413"/>